<dbReference type="Proteomes" id="UP000030944">
    <property type="component" value="Chromosome"/>
</dbReference>
<reference evidence="5" key="2">
    <citation type="submission" date="2016-05" db="EMBL/GenBank/DDBJ databases">
        <authorList>
            <person name="Lavstsen T."/>
            <person name="Jespersen J.S."/>
        </authorList>
    </citation>
    <scope>NUCLEOTIDE SEQUENCE [LARGE SCALE GENOMIC DNA]</scope>
    <source>
        <strain evidence="5">U25</strain>
    </source>
</reference>
<dbReference type="HOGENOM" id="CLU_209471_0_0_2"/>
<dbReference type="EMBL" id="CP007026">
    <property type="protein sequence ID" value="AJA92364.1"/>
    <property type="molecule type" value="Genomic_DNA"/>
</dbReference>
<dbReference type="STRING" id="1410606.T478_1078"/>
<dbReference type="Proteomes" id="UP000241022">
    <property type="component" value="Unassembled WGS sequence"/>
</dbReference>
<evidence type="ECO:0000256" key="2">
    <source>
        <dbReference type="ARBA" id="ARBA00023274"/>
    </source>
</evidence>
<dbReference type="GO" id="GO:0006412">
    <property type="term" value="P:translation"/>
    <property type="evidence" value="ECO:0007669"/>
    <property type="project" value="InterPro"/>
</dbReference>
<evidence type="ECO:0000256" key="3">
    <source>
        <dbReference type="SAM" id="MobiDB-lite"/>
    </source>
</evidence>
<dbReference type="Pfam" id="PF04758">
    <property type="entry name" value="Ribosomal_S30"/>
    <property type="match status" value="1"/>
</dbReference>
<evidence type="ECO:0000313" key="7">
    <source>
        <dbReference type="Proteomes" id="UP000241022"/>
    </source>
</evidence>
<evidence type="ECO:0000256" key="1">
    <source>
        <dbReference type="ARBA" id="ARBA00022980"/>
    </source>
</evidence>
<keyword evidence="1 4" id="KW-0689">Ribosomal protein</keyword>
<organism evidence="4 6">
    <name type="scientific">Candidatus Nitrosopelagicus brevis</name>
    <dbReference type="NCBI Taxonomy" id="1410606"/>
    <lineage>
        <taxon>Archaea</taxon>
        <taxon>Nitrososphaerota</taxon>
    </lineage>
</organism>
<reference evidence="4 6" key="1">
    <citation type="journal article" date="2015" name="Proc. Natl. Acad. Sci. U.S.A.">
        <title>Genomic and proteomic characterization of "Candidatus Nitrosopelagicus brevis": An ammonia-oxidizing archaeon from the open ocean.</title>
        <authorList>
            <person name="Santoro A.E."/>
            <person name="Dupont C.L."/>
            <person name="Richter R.A."/>
            <person name="Craig M.T."/>
            <person name="Carini P."/>
            <person name="McIlvin M.R."/>
            <person name="Yang Y."/>
            <person name="Orsi W.D."/>
            <person name="Moran D.M."/>
            <person name="Saito M.A."/>
        </authorList>
    </citation>
    <scope>NUCLEOTIDE SEQUENCE [LARGE SCALE GENOMIC DNA]</scope>
    <source>
        <strain evidence="4">CN25</strain>
        <strain evidence="6">V2</strain>
    </source>
</reference>
<dbReference type="GeneID" id="24816962"/>
<dbReference type="GO" id="GO:0005840">
    <property type="term" value="C:ribosome"/>
    <property type="evidence" value="ECO:0007669"/>
    <property type="project" value="UniProtKB-KW"/>
</dbReference>
<sequence>MATHGSLTKAGKVRGQTPKVEGRKIVGTNSKLRNKSNFRKRFVLAEIGLGGKMPGQNKASAQRRRRR</sequence>
<gene>
    <name evidence="5" type="ORF">A7X95_03235</name>
    <name evidence="4" type="ORF">T478_1078</name>
</gene>
<evidence type="ECO:0000313" key="5">
    <source>
        <dbReference type="EMBL" id="PTL88287.1"/>
    </source>
</evidence>
<dbReference type="GO" id="GO:1990904">
    <property type="term" value="C:ribonucleoprotein complex"/>
    <property type="evidence" value="ECO:0007669"/>
    <property type="project" value="UniProtKB-KW"/>
</dbReference>
<dbReference type="AlphaFoldDB" id="A0A0A7UZX5"/>
<dbReference type="KEGG" id="nbv:T478_1078"/>
<name>A0A0A7UZX5_9ARCH</name>
<dbReference type="InterPro" id="IPR006846">
    <property type="entry name" value="Ribosomal_eS30"/>
</dbReference>
<evidence type="ECO:0000313" key="6">
    <source>
        <dbReference type="Proteomes" id="UP000030944"/>
    </source>
</evidence>
<accession>A0A0A7UZX5</accession>
<keyword evidence="7" id="KW-1185">Reference proteome</keyword>
<dbReference type="GO" id="GO:0003735">
    <property type="term" value="F:structural constituent of ribosome"/>
    <property type="evidence" value="ECO:0007669"/>
    <property type="project" value="InterPro"/>
</dbReference>
<keyword evidence="2" id="KW-0687">Ribonucleoprotein</keyword>
<reference evidence="5 7" key="3">
    <citation type="submission" date="2018-04" db="EMBL/GenBank/DDBJ databases">
        <title>Transcriptomics of ammonia oxidizing archaea.</title>
        <authorList>
            <person name="Carini P."/>
        </authorList>
    </citation>
    <scope>NUCLEOTIDE SEQUENCE [LARGE SCALE GENOMIC DNA]</scope>
    <source>
        <strain evidence="5 7">U25</strain>
    </source>
</reference>
<dbReference type="RefSeq" id="WP_048105739.1">
    <property type="nucleotide sequence ID" value="NZ_CP007026.1"/>
</dbReference>
<proteinExistence type="predicted"/>
<feature type="region of interest" description="Disordered" evidence="3">
    <location>
        <begin position="1"/>
        <end position="21"/>
    </location>
</feature>
<evidence type="ECO:0000313" key="4">
    <source>
        <dbReference type="EMBL" id="AJA92364.1"/>
    </source>
</evidence>
<protein>
    <submittedName>
        <fullName evidence="4 5">Ribosomal protein S30</fullName>
    </submittedName>
</protein>
<dbReference type="EMBL" id="LXWN01000001">
    <property type="protein sequence ID" value="PTL88287.1"/>
    <property type="molecule type" value="Genomic_DNA"/>
</dbReference>
<dbReference type="OrthoDB" id="28200at2157"/>